<evidence type="ECO:0000313" key="2">
    <source>
        <dbReference type="Proteomes" id="UP001487305"/>
    </source>
</evidence>
<dbReference type="Proteomes" id="UP001487305">
    <property type="component" value="Unassembled WGS sequence"/>
</dbReference>
<evidence type="ECO:0008006" key="3">
    <source>
        <dbReference type="Google" id="ProtNLM"/>
    </source>
</evidence>
<dbReference type="EMBL" id="JBBNOP010000008">
    <property type="protein sequence ID" value="MEQ3363426.1"/>
    <property type="molecule type" value="Genomic_DNA"/>
</dbReference>
<dbReference type="RefSeq" id="WP_349227666.1">
    <property type="nucleotide sequence ID" value="NZ_JBBNOP010000008.1"/>
</dbReference>
<protein>
    <recommendedName>
        <fullName evidence="3">DNA-binding protein</fullName>
    </recommendedName>
</protein>
<reference evidence="1 2" key="1">
    <citation type="submission" date="2024-04" db="EMBL/GenBank/DDBJ databases">
        <title>Human intestinal bacterial collection.</title>
        <authorList>
            <person name="Pauvert C."/>
            <person name="Hitch T.C.A."/>
            <person name="Clavel T."/>
        </authorList>
    </citation>
    <scope>NUCLEOTIDE SEQUENCE [LARGE SCALE GENOMIC DNA]</scope>
    <source>
        <strain evidence="1 2">CLA-KB-H42</strain>
    </source>
</reference>
<name>A0ABV1JGH6_9ACTN</name>
<gene>
    <name evidence="1" type="ORF">AAA083_10610</name>
</gene>
<evidence type="ECO:0000313" key="1">
    <source>
        <dbReference type="EMBL" id="MEQ3363426.1"/>
    </source>
</evidence>
<keyword evidence="2" id="KW-1185">Reference proteome</keyword>
<proteinExistence type="predicted"/>
<comment type="caution">
    <text evidence="1">The sequence shown here is derived from an EMBL/GenBank/DDBJ whole genome shotgun (WGS) entry which is preliminary data.</text>
</comment>
<accession>A0ABV1JGH6</accession>
<sequence>MDRPVMIDADEVAQRLCMSKNYAYKVIRELNAEQEKKGFPIIRGRVRSDVFEKAYFGGDRDARVL</sequence>
<organism evidence="1 2">
    <name type="scientific">Raoultibacter massiliensis</name>
    <dbReference type="NCBI Taxonomy" id="1852371"/>
    <lineage>
        <taxon>Bacteria</taxon>
        <taxon>Bacillati</taxon>
        <taxon>Actinomycetota</taxon>
        <taxon>Coriobacteriia</taxon>
        <taxon>Eggerthellales</taxon>
        <taxon>Eggerthellaceae</taxon>
        <taxon>Raoultibacter</taxon>
    </lineage>
</organism>